<evidence type="ECO:0000259" key="1">
    <source>
        <dbReference type="Pfam" id="PF13392"/>
    </source>
</evidence>
<dbReference type="Gene3D" id="3.90.75.20">
    <property type="match status" value="1"/>
</dbReference>
<feature type="domain" description="HNH nuclease" evidence="1">
    <location>
        <begin position="72"/>
        <end position="113"/>
    </location>
</feature>
<sequence>MTINLLSGLSMETVTQLDTGHTLQDLRADFEYKEGWLYRIRTRYNNPCAPKRLGHAHNQGYTEIMWRGRKFLAHRLIFWYAHGRMPVEIDHINGDRKDNRVENLRECSKATNQYNIGLRANNTSGHTGVCRTSTGRWQAHLQVKRQKFHKVFDTFEEACMWRDLKAKELHGEFYYDVRTDRGLPERLEDSVGSGEILIQTYYGSSSSWNEIVSPIEG</sequence>
<evidence type="ECO:0000313" key="3">
    <source>
        <dbReference type="Proteomes" id="UP001301562"/>
    </source>
</evidence>
<dbReference type="InterPro" id="IPR003615">
    <property type="entry name" value="HNH_nuc"/>
</dbReference>
<dbReference type="SUPFAM" id="SSF54171">
    <property type="entry name" value="DNA-binding domain"/>
    <property type="match status" value="1"/>
</dbReference>
<keyword evidence="3" id="KW-1185">Reference proteome</keyword>
<dbReference type="SUPFAM" id="SSF54060">
    <property type="entry name" value="His-Me finger endonucleases"/>
    <property type="match status" value="1"/>
</dbReference>
<accession>A0AA96KR71</accession>
<protein>
    <recommendedName>
        <fullName evidence="1">HNH nuclease domain-containing protein</fullName>
    </recommendedName>
</protein>
<dbReference type="InterPro" id="IPR044925">
    <property type="entry name" value="His-Me_finger_sf"/>
</dbReference>
<dbReference type="EMBL" id="OQ884028">
    <property type="protein sequence ID" value="WNO29629.1"/>
    <property type="molecule type" value="Genomic_DNA"/>
</dbReference>
<dbReference type="GO" id="GO:0003677">
    <property type="term" value="F:DNA binding"/>
    <property type="evidence" value="ECO:0007669"/>
    <property type="project" value="InterPro"/>
</dbReference>
<proteinExistence type="predicted"/>
<organism evidence="2 3">
    <name type="scientific">Enterobacter phage SDFMU_Pec</name>
    <dbReference type="NCBI Taxonomy" id="3076136"/>
    <lineage>
        <taxon>Viruses</taxon>
        <taxon>Duplodnaviria</taxon>
        <taxon>Heunggongvirae</taxon>
        <taxon>Uroviricota</taxon>
        <taxon>Caudoviricetes</taxon>
        <taxon>Autographivirales</taxon>
        <taxon>Autoscriptoviridae</taxon>
        <taxon>Slopekvirinae</taxon>
        <taxon>Koutsourovirus</taxon>
        <taxon>Koutsourovirus Pec</taxon>
        <taxon>Koutsourovirus KDA1</taxon>
    </lineage>
</organism>
<name>A0AA96KR71_9CAUD</name>
<dbReference type="InterPro" id="IPR016177">
    <property type="entry name" value="DNA-bd_dom_sf"/>
</dbReference>
<dbReference type="Pfam" id="PF13392">
    <property type="entry name" value="HNH_3"/>
    <property type="match status" value="1"/>
</dbReference>
<evidence type="ECO:0000313" key="2">
    <source>
        <dbReference type="EMBL" id="WNO29629.1"/>
    </source>
</evidence>
<dbReference type="Proteomes" id="UP001301562">
    <property type="component" value="Segment"/>
</dbReference>
<reference evidence="3" key="1">
    <citation type="submission" date="2023-04" db="EMBL/GenBank/DDBJ databases">
        <title>The genome sequence of Polyangium sp. y55x31.</title>
        <authorList>
            <person name="Zhang X."/>
        </authorList>
    </citation>
    <scope>NUCLEOTIDE SEQUENCE [LARGE SCALE GENOMIC DNA]</scope>
</reference>